<evidence type="ECO:0000313" key="5">
    <source>
        <dbReference type="Proteomes" id="UP000215914"/>
    </source>
</evidence>
<evidence type="ECO:0008006" key="6">
    <source>
        <dbReference type="Google" id="ProtNLM"/>
    </source>
</evidence>
<gene>
    <name evidence="4" type="ORF">HanXRQr2_Chr09g0384331</name>
</gene>
<dbReference type="SUPFAM" id="SSF53756">
    <property type="entry name" value="UDP-Glycosyltransferase/glycogen phosphorylase"/>
    <property type="match status" value="1"/>
</dbReference>
<comment type="caution">
    <text evidence="4">The sequence shown here is derived from an EMBL/GenBank/DDBJ whole genome shotgun (WGS) entry which is preliminary data.</text>
</comment>
<organism evidence="4 5">
    <name type="scientific">Helianthus annuus</name>
    <name type="common">Common sunflower</name>
    <dbReference type="NCBI Taxonomy" id="4232"/>
    <lineage>
        <taxon>Eukaryota</taxon>
        <taxon>Viridiplantae</taxon>
        <taxon>Streptophyta</taxon>
        <taxon>Embryophyta</taxon>
        <taxon>Tracheophyta</taxon>
        <taxon>Spermatophyta</taxon>
        <taxon>Magnoliopsida</taxon>
        <taxon>eudicotyledons</taxon>
        <taxon>Gunneridae</taxon>
        <taxon>Pentapetalae</taxon>
        <taxon>asterids</taxon>
        <taxon>campanulids</taxon>
        <taxon>Asterales</taxon>
        <taxon>Asteraceae</taxon>
        <taxon>Asteroideae</taxon>
        <taxon>Heliantheae alliance</taxon>
        <taxon>Heliantheae</taxon>
        <taxon>Helianthus</taxon>
    </lineage>
</organism>
<dbReference type="CDD" id="cd03784">
    <property type="entry name" value="GT1_Gtf-like"/>
    <property type="match status" value="1"/>
</dbReference>
<dbReference type="AlphaFoldDB" id="A0A9K3I5L9"/>
<dbReference type="Proteomes" id="UP000215914">
    <property type="component" value="Unassembled WGS sequence"/>
</dbReference>
<reference evidence="4" key="2">
    <citation type="submission" date="2020-06" db="EMBL/GenBank/DDBJ databases">
        <title>Helianthus annuus Genome sequencing and assembly Release 2.</title>
        <authorList>
            <person name="Gouzy J."/>
            <person name="Langlade N."/>
            <person name="Munos S."/>
        </authorList>
    </citation>
    <scope>NUCLEOTIDE SEQUENCE</scope>
    <source>
        <tissue evidence="4">Leaves</tissue>
    </source>
</reference>
<dbReference type="EMBL" id="MNCJ02000324">
    <property type="protein sequence ID" value="KAF5790532.1"/>
    <property type="molecule type" value="Genomic_DNA"/>
</dbReference>
<evidence type="ECO:0000256" key="1">
    <source>
        <dbReference type="ARBA" id="ARBA00009995"/>
    </source>
</evidence>
<protein>
    <recommendedName>
        <fullName evidence="6">UDP-glucuronosyl/UDP-glucosyltransferase</fullName>
    </recommendedName>
</protein>
<keyword evidence="5" id="KW-1185">Reference proteome</keyword>
<evidence type="ECO:0000256" key="2">
    <source>
        <dbReference type="ARBA" id="ARBA00022676"/>
    </source>
</evidence>
<sequence>MGTIVLYPPPLMGHFISMVELGKSIIKHYPSYTITVLSLTNSFNTGSITSYVRHISAPIPAITFHHLPVIPLPDQEIHPSMLGSVVANLIRRSINNVANALQSISPTTIIADVFCTSAMASAASLNIPVYFFITSGACCVVELLYLPTLDRNYPVSFKDMNALIYEPGLPPIPSSEMQDTIQDRNSEAYRGYLELSRCMLKSSGIIVNTFDSMEPKPIKAIRDGLCVPDQPTPPLYCVGPLLAEGSDGSHECLKWLDGQPKESVDYLCFGSEREFSSDQLKEIAMGLELSGHRFLWVIRSPSIENNDDLNLLLPNGILERTKERGFVLNTWVPQVQVMATEVEKRVRQLMDSEEGKVIREMAKARKVDAARALSEGGSSRVALKRLVESWQPTTSLWLI</sequence>
<proteinExistence type="inferred from homology"/>
<keyword evidence="3" id="KW-0808">Transferase</keyword>
<dbReference type="GO" id="GO:0016757">
    <property type="term" value="F:glycosyltransferase activity"/>
    <property type="evidence" value="ECO:0000318"/>
    <property type="project" value="GO_Central"/>
</dbReference>
<dbReference type="PANTHER" id="PTHR48048:SF30">
    <property type="entry name" value="GLYCOSYLTRANSFERASE"/>
    <property type="match status" value="1"/>
</dbReference>
<accession>A0A9K3I5L9</accession>
<reference evidence="4" key="1">
    <citation type="journal article" date="2017" name="Nature">
        <title>The sunflower genome provides insights into oil metabolism, flowering and Asterid evolution.</title>
        <authorList>
            <person name="Badouin H."/>
            <person name="Gouzy J."/>
            <person name="Grassa C.J."/>
            <person name="Murat F."/>
            <person name="Staton S.E."/>
            <person name="Cottret L."/>
            <person name="Lelandais-Briere C."/>
            <person name="Owens G.L."/>
            <person name="Carrere S."/>
            <person name="Mayjonade B."/>
            <person name="Legrand L."/>
            <person name="Gill N."/>
            <person name="Kane N.C."/>
            <person name="Bowers J.E."/>
            <person name="Hubner S."/>
            <person name="Bellec A."/>
            <person name="Berard A."/>
            <person name="Berges H."/>
            <person name="Blanchet N."/>
            <person name="Boniface M.C."/>
            <person name="Brunel D."/>
            <person name="Catrice O."/>
            <person name="Chaidir N."/>
            <person name="Claudel C."/>
            <person name="Donnadieu C."/>
            <person name="Faraut T."/>
            <person name="Fievet G."/>
            <person name="Helmstetter N."/>
            <person name="King M."/>
            <person name="Knapp S.J."/>
            <person name="Lai Z."/>
            <person name="Le Paslier M.C."/>
            <person name="Lippi Y."/>
            <person name="Lorenzon L."/>
            <person name="Mandel J.R."/>
            <person name="Marage G."/>
            <person name="Marchand G."/>
            <person name="Marquand E."/>
            <person name="Bret-Mestries E."/>
            <person name="Morien E."/>
            <person name="Nambeesan S."/>
            <person name="Nguyen T."/>
            <person name="Pegot-Espagnet P."/>
            <person name="Pouilly N."/>
            <person name="Raftis F."/>
            <person name="Sallet E."/>
            <person name="Schiex T."/>
            <person name="Thomas J."/>
            <person name="Vandecasteele C."/>
            <person name="Vares D."/>
            <person name="Vear F."/>
            <person name="Vautrin S."/>
            <person name="Crespi M."/>
            <person name="Mangin B."/>
            <person name="Burke J.M."/>
            <person name="Salse J."/>
            <person name="Munos S."/>
            <person name="Vincourt P."/>
            <person name="Rieseberg L.H."/>
            <person name="Langlade N.B."/>
        </authorList>
    </citation>
    <scope>NUCLEOTIDE SEQUENCE</scope>
    <source>
        <tissue evidence="4">Leaves</tissue>
    </source>
</reference>
<dbReference type="GO" id="GO:0035251">
    <property type="term" value="F:UDP-glucosyltransferase activity"/>
    <property type="evidence" value="ECO:0007669"/>
    <property type="project" value="InterPro"/>
</dbReference>
<dbReference type="InterPro" id="IPR002213">
    <property type="entry name" value="UDP_glucos_trans"/>
</dbReference>
<dbReference type="Gene3D" id="3.40.50.2000">
    <property type="entry name" value="Glycogen Phosphorylase B"/>
    <property type="match status" value="4"/>
</dbReference>
<keyword evidence="2" id="KW-0328">Glycosyltransferase</keyword>
<name>A0A9K3I5L9_HELAN</name>
<comment type="similarity">
    <text evidence="1">Belongs to the UDP-glycosyltransferase family.</text>
</comment>
<dbReference type="Gramene" id="mRNA:HanXRQr2_Chr09g0384331">
    <property type="protein sequence ID" value="mRNA:HanXRQr2_Chr09g0384331"/>
    <property type="gene ID" value="HanXRQr2_Chr09g0384331"/>
</dbReference>
<dbReference type="PANTHER" id="PTHR48048">
    <property type="entry name" value="GLYCOSYLTRANSFERASE"/>
    <property type="match status" value="1"/>
</dbReference>
<dbReference type="InterPro" id="IPR050481">
    <property type="entry name" value="UDP-glycosyltransf_plant"/>
</dbReference>
<evidence type="ECO:0000313" key="4">
    <source>
        <dbReference type="EMBL" id="KAF5790532.1"/>
    </source>
</evidence>
<evidence type="ECO:0000256" key="3">
    <source>
        <dbReference type="ARBA" id="ARBA00022679"/>
    </source>
</evidence>